<protein>
    <submittedName>
        <fullName evidence="1">Cell envelope biogenesis protein OmpA</fullName>
    </submittedName>
</protein>
<dbReference type="RefSeq" id="WP_379903804.1">
    <property type="nucleotide sequence ID" value="NZ_JBHULM010000011.1"/>
</dbReference>
<gene>
    <name evidence="1" type="ORF">ACFSSB_10165</name>
</gene>
<keyword evidence="2" id="KW-1185">Reference proteome</keyword>
<sequence length="272" mass="31423">MNQEDKLKILKDILLTDEREYALSIHEKIKTLEDTINQKPNLSEKVDPIIQDKLNEFVQEMPKTLGPTITQTLKTEIKNSQDAVVEALYPILGRMIKKYIQNEFAMLSEKINKQVNNTFTFKSFKRKIKAKATGVSEVDLIMQEQYAPRLNQFLVIEKGSGLLISKYSRTDDIDEDMVAGMLTAIKSFVEDAFKKNNQNLELIEYETYSIYIQNFSSYYIAVAISGIFNASHKSKLEDKLLHFAQNEINKTDLKNTESLTKKLKAYFANEYF</sequence>
<evidence type="ECO:0000313" key="1">
    <source>
        <dbReference type="EMBL" id="MFD2542680.1"/>
    </source>
</evidence>
<comment type="caution">
    <text evidence="1">The sequence shown here is derived from an EMBL/GenBank/DDBJ whole genome shotgun (WGS) entry which is preliminary data.</text>
</comment>
<accession>A0ABW5K4M8</accession>
<reference evidence="2" key="1">
    <citation type="journal article" date="2019" name="Int. J. Syst. Evol. Microbiol.">
        <title>The Global Catalogue of Microorganisms (GCM) 10K type strain sequencing project: providing services to taxonomists for standard genome sequencing and annotation.</title>
        <authorList>
            <consortium name="The Broad Institute Genomics Platform"/>
            <consortium name="The Broad Institute Genome Sequencing Center for Infectious Disease"/>
            <person name="Wu L."/>
            <person name="Ma J."/>
        </authorList>
    </citation>
    <scope>NUCLEOTIDE SEQUENCE [LARGE SCALE GENOMIC DNA]</scope>
    <source>
        <strain evidence="2">KCTC 42808</strain>
    </source>
</reference>
<evidence type="ECO:0000313" key="2">
    <source>
        <dbReference type="Proteomes" id="UP001597467"/>
    </source>
</evidence>
<dbReference type="EMBL" id="JBHULM010000011">
    <property type="protein sequence ID" value="MFD2542680.1"/>
    <property type="molecule type" value="Genomic_DNA"/>
</dbReference>
<name>A0ABW5K4M8_9FLAO</name>
<proteinExistence type="predicted"/>
<organism evidence="1 2">
    <name type="scientific">Lacinutrix gracilariae</name>
    <dbReference type="NCBI Taxonomy" id="1747198"/>
    <lineage>
        <taxon>Bacteria</taxon>
        <taxon>Pseudomonadati</taxon>
        <taxon>Bacteroidota</taxon>
        <taxon>Flavobacteriia</taxon>
        <taxon>Flavobacteriales</taxon>
        <taxon>Flavobacteriaceae</taxon>
        <taxon>Lacinutrix</taxon>
    </lineage>
</organism>
<dbReference type="Proteomes" id="UP001597467">
    <property type="component" value="Unassembled WGS sequence"/>
</dbReference>